<dbReference type="InterPro" id="IPR039426">
    <property type="entry name" value="TonB-dep_rcpt-like"/>
</dbReference>
<dbReference type="GO" id="GO:0009279">
    <property type="term" value="C:cell outer membrane"/>
    <property type="evidence" value="ECO:0007669"/>
    <property type="project" value="UniProtKB-SubCell"/>
</dbReference>
<organism evidence="13 14">
    <name type="scientific">Bacteroides uniformis str. 3978 T3 ii</name>
    <dbReference type="NCBI Taxonomy" id="1339349"/>
    <lineage>
        <taxon>Bacteria</taxon>
        <taxon>Pseudomonadati</taxon>
        <taxon>Bacteroidota</taxon>
        <taxon>Bacteroidia</taxon>
        <taxon>Bacteroidales</taxon>
        <taxon>Bacteroidaceae</taxon>
        <taxon>Bacteroides</taxon>
    </lineage>
</organism>
<evidence type="ECO:0000256" key="10">
    <source>
        <dbReference type="SAM" id="SignalP"/>
    </source>
</evidence>
<evidence type="ECO:0000256" key="4">
    <source>
        <dbReference type="ARBA" id="ARBA00022692"/>
    </source>
</evidence>
<feature type="domain" description="TonB-dependent receptor-like beta-barrel" evidence="11">
    <location>
        <begin position="440"/>
        <end position="890"/>
    </location>
</feature>
<evidence type="ECO:0000259" key="11">
    <source>
        <dbReference type="Pfam" id="PF00593"/>
    </source>
</evidence>
<dbReference type="Gene3D" id="2.170.130.10">
    <property type="entry name" value="TonB-dependent receptor, plug domain"/>
    <property type="match status" value="1"/>
</dbReference>
<evidence type="ECO:0000256" key="2">
    <source>
        <dbReference type="ARBA" id="ARBA00022448"/>
    </source>
</evidence>
<dbReference type="InterPro" id="IPR023996">
    <property type="entry name" value="TonB-dep_OMP_SusC/RagA"/>
</dbReference>
<evidence type="ECO:0000256" key="9">
    <source>
        <dbReference type="RuleBase" id="RU003357"/>
    </source>
</evidence>
<dbReference type="InterPro" id="IPR008969">
    <property type="entry name" value="CarboxyPept-like_regulatory"/>
</dbReference>
<evidence type="ECO:0000256" key="5">
    <source>
        <dbReference type="ARBA" id="ARBA00023077"/>
    </source>
</evidence>
<sequence>MKRNYCLSLVLLALFGVSAPFAANAAVESVLSSQSTQQAKKITGKVLDAAGEPIIGARGLVKGSGTGAVTDIDGNFSVEAPVGSTLEVSFIGYKTVTLKVTNATTYTVSLQDDSQALDEVVVTAMGIKKERKALGYSMEDVKSDELMKMKTANPISSLSGKVAGVNVTQSSGAAGAGAQIILRGGTSGAEGKDNQPLFVVDGVIFDNSSSVVGNSAFDGSMRSASTTSNRLMDINPEDIESMSVLKGPAAAALYGSRAANGVILITTKKGKEGVVEVNINSKFTASWVKSLPQTQRQYARGYMEDQYDSKKNYTGTVFNDFAYTSWGEKSNAATYDNIGDFFQGGNIFDESASVAGGTKNSKFYLSGSYYDQVGVVPETGYKKYAFRFNGEQKVGIFIFNASAAYSDAHTDRTLTGAGLYNSSGNGALYGVYNWSPFDRMTHYQNEDGTRYRLFGDRLDPWDERDNPYWIVNRNHMYDDIDRFNGMLSIKADIAKWWFVSYKIGIDRYTQTASNRLAANGVLKQVWQKGMMSDNTQQFRYMSHDFMSNMSHKFGDFDLNLLLGATMDETKTDRSSMMAWNFSVPDFFSYANASKDNKQFTHAATKKRLVGAFGEFRASWKNMLYLTVSGRNDWTSTLPLENRSYFYPSVSGSFVFTEALQRLGWLDDSVLNFGKLRASWAKVGKDTGVYELETALWPTGTYLDGTVGVGNTWTRGNDKLKPEMTKSTEIGVELSFFKNRLHIDYAYYTNDSYNQILAPRGPQSTGYIFWSINAGNVYNKGMELSISGTPIQTKDWTWDIGLNMAGNRGTLDGLPEGMGVMYVTDVQYAGMQAASFSGGDFMGIAGTKWKRNDAGEVILDKNGMPTYDKTLVAVGNRESSFTGGLNNTLTWKNFTFNMLWEFRVGGDVVNGTQYAMDNSGVSQFSADVRNRSLTVTGVNANGDPVTNTWEADKTYTFNGVQMSGYNIIKDYYQNYYSKESANYITDVNSLRLRSVSLSYEFPKTWLSKIGFVKRASVSVAATNLLLITNYDGDPEVAAAGAGVGGSSSVGFDYCGVPATSTMSFGLNLTF</sequence>
<keyword evidence="10" id="KW-0732">Signal</keyword>
<dbReference type="Pfam" id="PF00593">
    <property type="entry name" value="TonB_dep_Rec_b-barrel"/>
    <property type="match status" value="1"/>
</dbReference>
<dbReference type="SUPFAM" id="SSF49464">
    <property type="entry name" value="Carboxypeptidase regulatory domain-like"/>
    <property type="match status" value="1"/>
</dbReference>
<dbReference type="NCBIfam" id="TIGR04057">
    <property type="entry name" value="SusC_RagA_signa"/>
    <property type="match status" value="1"/>
</dbReference>
<evidence type="ECO:0000256" key="8">
    <source>
        <dbReference type="PROSITE-ProRule" id="PRU01360"/>
    </source>
</evidence>
<dbReference type="EMBL" id="JNHN01000169">
    <property type="protein sequence ID" value="KDS51455.1"/>
    <property type="molecule type" value="Genomic_DNA"/>
</dbReference>
<dbReference type="AlphaFoldDB" id="A0A078S0S6"/>
<feature type="signal peptide" evidence="10">
    <location>
        <begin position="1"/>
        <end position="22"/>
    </location>
</feature>
<comment type="caution">
    <text evidence="13">The sequence shown here is derived from an EMBL/GenBank/DDBJ whole genome shotgun (WGS) entry which is preliminary data.</text>
</comment>
<dbReference type="InterPro" id="IPR000531">
    <property type="entry name" value="Beta-barrel_TonB"/>
</dbReference>
<dbReference type="InterPro" id="IPR037066">
    <property type="entry name" value="Plug_dom_sf"/>
</dbReference>
<accession>A0A078S0S6</accession>
<evidence type="ECO:0000256" key="1">
    <source>
        <dbReference type="ARBA" id="ARBA00004571"/>
    </source>
</evidence>
<evidence type="ECO:0000256" key="7">
    <source>
        <dbReference type="ARBA" id="ARBA00023237"/>
    </source>
</evidence>
<keyword evidence="3 8" id="KW-1134">Transmembrane beta strand</keyword>
<keyword evidence="7 8" id="KW-0998">Cell outer membrane</keyword>
<gene>
    <name evidence="13" type="ORF">M094_0500</name>
</gene>
<feature type="chain" id="PRO_5001744667" evidence="10">
    <location>
        <begin position="23"/>
        <end position="1069"/>
    </location>
</feature>
<proteinExistence type="inferred from homology"/>
<dbReference type="RefSeq" id="WP_039162268.1">
    <property type="nucleotide sequence ID" value="NZ_JNHN01000169.1"/>
</dbReference>
<evidence type="ECO:0000256" key="6">
    <source>
        <dbReference type="ARBA" id="ARBA00023136"/>
    </source>
</evidence>
<keyword evidence="5 9" id="KW-0798">TonB box</keyword>
<feature type="domain" description="TonB-dependent receptor plug" evidence="12">
    <location>
        <begin position="135"/>
        <end position="262"/>
    </location>
</feature>
<dbReference type="InterPro" id="IPR023997">
    <property type="entry name" value="TonB-dep_OMP_SusC/RagA_CS"/>
</dbReference>
<dbReference type="Gene3D" id="2.60.40.1120">
    <property type="entry name" value="Carboxypeptidase-like, regulatory domain"/>
    <property type="match status" value="1"/>
</dbReference>
<dbReference type="PATRIC" id="fig|1339349.3.peg.1753"/>
<evidence type="ECO:0000256" key="3">
    <source>
        <dbReference type="ARBA" id="ARBA00022452"/>
    </source>
</evidence>
<dbReference type="Gene3D" id="2.40.170.20">
    <property type="entry name" value="TonB-dependent receptor, beta-barrel domain"/>
    <property type="match status" value="1"/>
</dbReference>
<comment type="subcellular location">
    <subcellularLocation>
        <location evidence="1 8">Cell outer membrane</location>
        <topology evidence="1 8">Multi-pass membrane protein</topology>
    </subcellularLocation>
</comment>
<evidence type="ECO:0000259" key="12">
    <source>
        <dbReference type="Pfam" id="PF07715"/>
    </source>
</evidence>
<evidence type="ECO:0000313" key="14">
    <source>
        <dbReference type="Proteomes" id="UP000028013"/>
    </source>
</evidence>
<protein>
    <submittedName>
        <fullName evidence="13">TonB-linked outer membrane, SusC/RagA family protein</fullName>
    </submittedName>
</protein>
<dbReference type="SUPFAM" id="SSF56935">
    <property type="entry name" value="Porins"/>
    <property type="match status" value="1"/>
</dbReference>
<keyword evidence="2 8" id="KW-0813">Transport</keyword>
<name>A0A078S0S6_BACUN</name>
<dbReference type="Pfam" id="PF07715">
    <property type="entry name" value="Plug"/>
    <property type="match status" value="1"/>
</dbReference>
<dbReference type="InterPro" id="IPR036942">
    <property type="entry name" value="Beta-barrel_TonB_sf"/>
</dbReference>
<evidence type="ECO:0000313" key="13">
    <source>
        <dbReference type="EMBL" id="KDS51455.1"/>
    </source>
</evidence>
<dbReference type="InterPro" id="IPR012910">
    <property type="entry name" value="Plug_dom"/>
</dbReference>
<keyword evidence="6 8" id="KW-0472">Membrane</keyword>
<dbReference type="NCBIfam" id="TIGR04056">
    <property type="entry name" value="OMP_RagA_SusC"/>
    <property type="match status" value="1"/>
</dbReference>
<reference evidence="13 14" key="1">
    <citation type="submission" date="2014-04" db="EMBL/GenBank/DDBJ databases">
        <authorList>
            <person name="Sears C."/>
            <person name="Carroll K."/>
            <person name="Sack B.R."/>
            <person name="Qadri F."/>
            <person name="Myers L.L."/>
            <person name="Chung G.-T."/>
            <person name="Escheverria P."/>
            <person name="Fraser C.M."/>
            <person name="Sadzewicz L."/>
            <person name="Shefchek K.A."/>
            <person name="Tallon L."/>
            <person name="Das S.P."/>
            <person name="Daugherty S."/>
            <person name="Mongodin E.F."/>
        </authorList>
    </citation>
    <scope>NUCLEOTIDE SEQUENCE [LARGE SCALE GENOMIC DNA]</scope>
    <source>
        <strain evidence="13 14">3978 T3 ii</strain>
    </source>
</reference>
<comment type="similarity">
    <text evidence="8 9">Belongs to the TonB-dependent receptor family.</text>
</comment>
<dbReference type="PROSITE" id="PS52016">
    <property type="entry name" value="TONB_DEPENDENT_REC_3"/>
    <property type="match status" value="1"/>
</dbReference>
<dbReference type="FunFam" id="2.60.40.1120:FF:000003">
    <property type="entry name" value="Outer membrane protein Omp121"/>
    <property type="match status" value="1"/>
</dbReference>
<keyword evidence="4 8" id="KW-0812">Transmembrane</keyword>
<dbReference type="Pfam" id="PF13715">
    <property type="entry name" value="CarbopepD_reg_2"/>
    <property type="match status" value="1"/>
</dbReference>
<dbReference type="Proteomes" id="UP000028013">
    <property type="component" value="Unassembled WGS sequence"/>
</dbReference>